<dbReference type="InterPro" id="IPR050625">
    <property type="entry name" value="ParA/MinD_ATPase"/>
</dbReference>
<reference evidence="5" key="1">
    <citation type="submission" date="2021-01" db="EMBL/GenBank/DDBJ databases">
        <title>YIM 132084 draft genome.</title>
        <authorList>
            <person name="An D."/>
        </authorList>
    </citation>
    <scope>NUCLEOTIDE SEQUENCE</scope>
    <source>
        <strain evidence="5">YIM 132084</strain>
    </source>
</reference>
<evidence type="ECO:0000313" key="6">
    <source>
        <dbReference type="Proteomes" id="UP000663792"/>
    </source>
</evidence>
<keyword evidence="1" id="KW-0547">Nucleotide-binding</keyword>
<dbReference type="PANTHER" id="PTHR43384">
    <property type="entry name" value="SEPTUM SITE-DETERMINING PROTEIN MIND HOMOLOG, CHLOROPLASTIC-RELATED"/>
    <property type="match status" value="1"/>
</dbReference>
<dbReference type="GO" id="GO:0005829">
    <property type="term" value="C:cytosol"/>
    <property type="evidence" value="ECO:0007669"/>
    <property type="project" value="TreeGrafter"/>
</dbReference>
<name>A0A938Y9A0_9ACTN</name>
<feature type="region of interest" description="Disordered" evidence="3">
    <location>
        <begin position="430"/>
        <end position="450"/>
    </location>
</feature>
<feature type="region of interest" description="Disordered" evidence="3">
    <location>
        <begin position="124"/>
        <end position="171"/>
    </location>
</feature>
<evidence type="ECO:0000256" key="1">
    <source>
        <dbReference type="ARBA" id="ARBA00022741"/>
    </source>
</evidence>
<dbReference type="EMBL" id="JAERWK010000016">
    <property type="protein sequence ID" value="MBM9468210.1"/>
    <property type="molecule type" value="Genomic_DNA"/>
</dbReference>
<sequence length="450" mass="46093">MTAGLATAGSGQSWESALVGALDRGATPLTVVRRCVDVADLLAVASTGQIAVAAVAADLRRLDSEVVDELHRLGVAVVAVRSAADDRIAVRLQRIGIAAVVPDDQDGADLVTILLRERDRQRLAARGEQPGTGGAQVSDRMLDPATGGASTVGSDAGSADGAAGPTPRSGRVVAVWGPAGAPGRSTVASGLAGAAAEAGARTVLVDADVYGGVQASAFGLLDESPGLAGACRLAANGRLDLAGLVGLCWQLTPELRLLTGISRADRWPELRPSTMPVVLDGCRQLADLTVLDCGFCLEDDPELSFDTLAPRRNGATLAALTAADEIVVVGSADPAGMERLVRGLAELREAVPGGSLRVVLNRCRPTAARTDDAVEALHRFAGVRVAARLPEDRDATDRAWRAGIGLVEAAPSSPLRRSLTELAASMLGGAVRGDGGRSRRRPVPRGRAAG</sequence>
<dbReference type="GO" id="GO:0009898">
    <property type="term" value="C:cytoplasmic side of plasma membrane"/>
    <property type="evidence" value="ECO:0007669"/>
    <property type="project" value="TreeGrafter"/>
</dbReference>
<dbReference type="Proteomes" id="UP000663792">
    <property type="component" value="Unassembled WGS sequence"/>
</dbReference>
<feature type="compositionally biased region" description="Low complexity" evidence="3">
    <location>
        <begin position="145"/>
        <end position="164"/>
    </location>
</feature>
<dbReference type="Gene3D" id="3.40.50.300">
    <property type="entry name" value="P-loop containing nucleotide triphosphate hydrolases"/>
    <property type="match status" value="1"/>
</dbReference>
<dbReference type="RefSeq" id="WP_205261150.1">
    <property type="nucleotide sequence ID" value="NZ_JAERWK010000016.1"/>
</dbReference>
<dbReference type="PANTHER" id="PTHR43384:SF6">
    <property type="entry name" value="SEPTUM SITE-DETERMINING PROTEIN MIND HOMOLOG, CHLOROPLASTIC"/>
    <property type="match status" value="1"/>
</dbReference>
<keyword evidence="6" id="KW-1185">Reference proteome</keyword>
<evidence type="ECO:0000256" key="3">
    <source>
        <dbReference type="SAM" id="MobiDB-lite"/>
    </source>
</evidence>
<dbReference type="InterPro" id="IPR002586">
    <property type="entry name" value="CobQ/CobB/MinD/ParA_Nub-bd_dom"/>
</dbReference>
<comment type="caution">
    <text evidence="5">The sequence shown here is derived from an EMBL/GenBank/DDBJ whole genome shotgun (WGS) entry which is preliminary data.</text>
</comment>
<organism evidence="5 6">
    <name type="scientific">Nakamurella leprariae</name>
    <dbReference type="NCBI Taxonomy" id="2803911"/>
    <lineage>
        <taxon>Bacteria</taxon>
        <taxon>Bacillati</taxon>
        <taxon>Actinomycetota</taxon>
        <taxon>Actinomycetes</taxon>
        <taxon>Nakamurellales</taxon>
        <taxon>Nakamurellaceae</taxon>
        <taxon>Nakamurella</taxon>
    </lineage>
</organism>
<feature type="domain" description="CobQ/CobB/MinD/ParA nucleotide binding" evidence="4">
    <location>
        <begin position="174"/>
        <end position="395"/>
    </location>
</feature>
<evidence type="ECO:0000256" key="2">
    <source>
        <dbReference type="ARBA" id="ARBA00022840"/>
    </source>
</evidence>
<dbReference type="GO" id="GO:0005524">
    <property type="term" value="F:ATP binding"/>
    <property type="evidence" value="ECO:0007669"/>
    <property type="project" value="UniProtKB-KW"/>
</dbReference>
<dbReference type="SUPFAM" id="SSF52540">
    <property type="entry name" value="P-loop containing nucleoside triphosphate hydrolases"/>
    <property type="match status" value="1"/>
</dbReference>
<dbReference type="InterPro" id="IPR027417">
    <property type="entry name" value="P-loop_NTPase"/>
</dbReference>
<dbReference type="GO" id="GO:0016887">
    <property type="term" value="F:ATP hydrolysis activity"/>
    <property type="evidence" value="ECO:0007669"/>
    <property type="project" value="TreeGrafter"/>
</dbReference>
<protein>
    <submittedName>
        <fullName evidence="5">Chromosome partitioning protein</fullName>
    </submittedName>
</protein>
<dbReference type="AlphaFoldDB" id="A0A938Y9A0"/>
<dbReference type="Pfam" id="PF01656">
    <property type="entry name" value="CbiA"/>
    <property type="match status" value="1"/>
</dbReference>
<evidence type="ECO:0000259" key="4">
    <source>
        <dbReference type="Pfam" id="PF01656"/>
    </source>
</evidence>
<accession>A0A938Y9A0</accession>
<proteinExistence type="predicted"/>
<keyword evidence="2" id="KW-0067">ATP-binding</keyword>
<gene>
    <name evidence="5" type="ORF">JL106_13065</name>
</gene>
<dbReference type="GO" id="GO:0051782">
    <property type="term" value="P:negative regulation of cell division"/>
    <property type="evidence" value="ECO:0007669"/>
    <property type="project" value="TreeGrafter"/>
</dbReference>
<evidence type="ECO:0000313" key="5">
    <source>
        <dbReference type="EMBL" id="MBM9468210.1"/>
    </source>
</evidence>